<organism evidence="2 3">
    <name type="scientific">Xylaria flabelliformis</name>
    <dbReference type="NCBI Taxonomy" id="2512241"/>
    <lineage>
        <taxon>Eukaryota</taxon>
        <taxon>Fungi</taxon>
        <taxon>Dikarya</taxon>
        <taxon>Ascomycota</taxon>
        <taxon>Pezizomycotina</taxon>
        <taxon>Sordariomycetes</taxon>
        <taxon>Xylariomycetidae</taxon>
        <taxon>Xylariales</taxon>
        <taxon>Xylariaceae</taxon>
        <taxon>Xylaria</taxon>
    </lineage>
</organism>
<name>A0A553HT61_9PEZI</name>
<evidence type="ECO:0000313" key="2">
    <source>
        <dbReference type="EMBL" id="TRX91121.1"/>
    </source>
</evidence>
<proteinExistence type="predicted"/>
<feature type="compositionally biased region" description="Polar residues" evidence="1">
    <location>
        <begin position="44"/>
        <end position="61"/>
    </location>
</feature>
<gene>
    <name evidence="2" type="ORF">FHL15_007909</name>
</gene>
<protein>
    <submittedName>
        <fullName evidence="2">Uncharacterized protein</fullName>
    </submittedName>
</protein>
<feature type="compositionally biased region" description="Polar residues" evidence="1">
    <location>
        <begin position="10"/>
        <end position="34"/>
    </location>
</feature>
<accession>A0A553HT61</accession>
<dbReference type="OrthoDB" id="4702565at2759"/>
<evidence type="ECO:0000313" key="3">
    <source>
        <dbReference type="Proteomes" id="UP000319160"/>
    </source>
</evidence>
<dbReference type="EMBL" id="VFLP01000048">
    <property type="protein sequence ID" value="TRX91121.1"/>
    <property type="molecule type" value="Genomic_DNA"/>
</dbReference>
<dbReference type="Proteomes" id="UP000319160">
    <property type="component" value="Unassembled WGS sequence"/>
</dbReference>
<keyword evidence="3" id="KW-1185">Reference proteome</keyword>
<comment type="caution">
    <text evidence="2">The sequence shown here is derived from an EMBL/GenBank/DDBJ whole genome shotgun (WGS) entry which is preliminary data.</text>
</comment>
<feature type="region of interest" description="Disordered" evidence="1">
    <location>
        <begin position="1"/>
        <end position="71"/>
    </location>
</feature>
<evidence type="ECO:0000256" key="1">
    <source>
        <dbReference type="SAM" id="MobiDB-lite"/>
    </source>
</evidence>
<sequence>MTQAFVVRQLTDSTEKSPQTSRTSIETGVVTTASEGIKGHRPNGNDSLVESNLRSLPTRTPLSDWLSRDDDPFPRNTLGALGQRGAVDLEVGFVAS</sequence>
<dbReference type="AlphaFoldDB" id="A0A553HT61"/>
<reference evidence="3" key="1">
    <citation type="submission" date="2019-06" db="EMBL/GenBank/DDBJ databases">
        <title>Draft genome sequence of the griseofulvin-producing fungus Xylaria cubensis strain G536.</title>
        <authorList>
            <person name="Mead M.E."/>
            <person name="Raja H.A."/>
            <person name="Steenwyk J.L."/>
            <person name="Knowles S.L."/>
            <person name="Oberlies N.H."/>
            <person name="Rokas A."/>
        </authorList>
    </citation>
    <scope>NUCLEOTIDE SEQUENCE [LARGE SCALE GENOMIC DNA]</scope>
    <source>
        <strain evidence="3">G536</strain>
    </source>
</reference>